<dbReference type="AlphaFoldDB" id="A0ABD2W7B2"/>
<dbReference type="Proteomes" id="UP001627154">
    <property type="component" value="Unassembled WGS sequence"/>
</dbReference>
<evidence type="ECO:0000313" key="2">
    <source>
        <dbReference type="EMBL" id="KAL3388761.1"/>
    </source>
</evidence>
<dbReference type="PANTHER" id="PTHR47331">
    <property type="entry name" value="PHD-TYPE DOMAIN-CONTAINING PROTEIN"/>
    <property type="match status" value="1"/>
</dbReference>
<protein>
    <recommendedName>
        <fullName evidence="1">DUF5641 domain-containing protein</fullName>
    </recommendedName>
</protein>
<dbReference type="Pfam" id="PF18701">
    <property type="entry name" value="DUF5641"/>
    <property type="match status" value="1"/>
</dbReference>
<name>A0ABD2W7B2_9HYME</name>
<dbReference type="InterPro" id="IPR040676">
    <property type="entry name" value="DUF5641"/>
</dbReference>
<sequence length="208" mass="23538">MQWKFIPPRAPHFGGLWEAAVKAFKSHLKRVVGAATLTFEEFSTLTTQIEACLNSRPLCPLSSDPQDMAALTPGHFLIGSSLLAVPEPFTEEGIEGLPRWRHTIQMRNHFWRRWQREVLQHMQLRQKWLKQMPAVQPGDLVLLTDDLQPPQRWPLARIDMVHPGTDGLPRVVTLRTPTTTLTRPIAKIIRLPIGQNEVVVPTDGATGQ</sequence>
<feature type="domain" description="DUF5641" evidence="1">
    <location>
        <begin position="99"/>
        <end position="191"/>
    </location>
</feature>
<proteinExistence type="predicted"/>
<keyword evidence="3" id="KW-1185">Reference proteome</keyword>
<dbReference type="InterPro" id="IPR036397">
    <property type="entry name" value="RNaseH_sf"/>
</dbReference>
<comment type="caution">
    <text evidence="2">The sequence shown here is derived from an EMBL/GenBank/DDBJ whole genome shotgun (WGS) entry which is preliminary data.</text>
</comment>
<reference evidence="2 3" key="1">
    <citation type="journal article" date="2024" name="bioRxiv">
        <title>A reference genome for Trichogramma kaykai: A tiny desert-dwelling parasitoid wasp with competing sex-ratio distorters.</title>
        <authorList>
            <person name="Culotta J."/>
            <person name="Lindsey A.R."/>
        </authorList>
    </citation>
    <scope>NUCLEOTIDE SEQUENCE [LARGE SCALE GENOMIC DNA]</scope>
    <source>
        <strain evidence="2 3">KSX58</strain>
    </source>
</reference>
<gene>
    <name evidence="2" type="ORF">TKK_016190</name>
</gene>
<dbReference type="Gene3D" id="3.30.420.10">
    <property type="entry name" value="Ribonuclease H-like superfamily/Ribonuclease H"/>
    <property type="match status" value="1"/>
</dbReference>
<organism evidence="2 3">
    <name type="scientific">Trichogramma kaykai</name>
    <dbReference type="NCBI Taxonomy" id="54128"/>
    <lineage>
        <taxon>Eukaryota</taxon>
        <taxon>Metazoa</taxon>
        <taxon>Ecdysozoa</taxon>
        <taxon>Arthropoda</taxon>
        <taxon>Hexapoda</taxon>
        <taxon>Insecta</taxon>
        <taxon>Pterygota</taxon>
        <taxon>Neoptera</taxon>
        <taxon>Endopterygota</taxon>
        <taxon>Hymenoptera</taxon>
        <taxon>Apocrita</taxon>
        <taxon>Proctotrupomorpha</taxon>
        <taxon>Chalcidoidea</taxon>
        <taxon>Trichogrammatidae</taxon>
        <taxon>Trichogramma</taxon>
    </lineage>
</organism>
<evidence type="ECO:0000313" key="3">
    <source>
        <dbReference type="Proteomes" id="UP001627154"/>
    </source>
</evidence>
<dbReference type="EMBL" id="JBJJXI010000128">
    <property type="protein sequence ID" value="KAL3388761.1"/>
    <property type="molecule type" value="Genomic_DNA"/>
</dbReference>
<evidence type="ECO:0000259" key="1">
    <source>
        <dbReference type="Pfam" id="PF18701"/>
    </source>
</evidence>
<accession>A0ABD2W7B2</accession>